<evidence type="ECO:0000256" key="1">
    <source>
        <dbReference type="ARBA" id="ARBA00000085"/>
    </source>
</evidence>
<reference evidence="10 12" key="1">
    <citation type="submission" date="2016-05" db="EMBL/GenBank/DDBJ databases">
        <title>Genome Sequence of Pseudomonas citronellolis Strain SJTE-3, an Estrogens and Persistent Organic Pollutants degradation strain.</title>
        <authorList>
            <person name="Liang R."/>
        </authorList>
    </citation>
    <scope>NUCLEOTIDE SEQUENCE [LARGE SCALE GENOMIC DNA]</scope>
    <source>
        <strain evidence="10 12">SJTE-3</strain>
    </source>
</reference>
<keyword evidence="4" id="KW-0808">Transferase</keyword>
<keyword evidence="8" id="KW-0902">Two-component regulatory system</keyword>
<evidence type="ECO:0000256" key="6">
    <source>
        <dbReference type="ARBA" id="ARBA00022777"/>
    </source>
</evidence>
<keyword evidence="6 11" id="KW-0418">Kinase</keyword>
<comment type="catalytic activity">
    <reaction evidence="1">
        <text>ATP + protein L-histidine = ADP + protein N-phospho-L-histidine.</text>
        <dbReference type="EC" id="2.7.13.3"/>
    </reaction>
</comment>
<evidence type="ECO:0000256" key="7">
    <source>
        <dbReference type="ARBA" id="ARBA00022840"/>
    </source>
</evidence>
<dbReference type="RefSeq" id="WP_058071946.1">
    <property type="nucleotide sequence ID" value="NZ_CP015878.1"/>
</dbReference>
<evidence type="ECO:0000256" key="5">
    <source>
        <dbReference type="ARBA" id="ARBA00022741"/>
    </source>
</evidence>
<keyword evidence="7" id="KW-0067">ATP-binding</keyword>
<evidence type="ECO:0000313" key="12">
    <source>
        <dbReference type="Proteomes" id="UP000077748"/>
    </source>
</evidence>
<dbReference type="InterPro" id="IPR011712">
    <property type="entry name" value="Sig_transdc_His_kin_sub3_dim/P"/>
</dbReference>
<dbReference type="GO" id="GO:0005524">
    <property type="term" value="F:ATP binding"/>
    <property type="evidence" value="ECO:0007669"/>
    <property type="project" value="UniProtKB-KW"/>
</dbReference>
<dbReference type="PANTHER" id="PTHR24421">
    <property type="entry name" value="NITRATE/NITRITE SENSOR PROTEIN NARX-RELATED"/>
    <property type="match status" value="1"/>
</dbReference>
<dbReference type="Gene3D" id="3.30.565.10">
    <property type="entry name" value="Histidine kinase-like ATPase, C-terminal domain"/>
    <property type="match status" value="1"/>
</dbReference>
<evidence type="ECO:0000313" key="11">
    <source>
        <dbReference type="EMBL" id="MDF3844563.1"/>
    </source>
</evidence>
<dbReference type="GO" id="GO:0000155">
    <property type="term" value="F:phosphorelay sensor kinase activity"/>
    <property type="evidence" value="ECO:0007669"/>
    <property type="project" value="InterPro"/>
</dbReference>
<dbReference type="PROSITE" id="PS50109">
    <property type="entry name" value="HIS_KIN"/>
    <property type="match status" value="1"/>
</dbReference>
<dbReference type="InterPro" id="IPR036890">
    <property type="entry name" value="HATPase_C_sf"/>
</dbReference>
<evidence type="ECO:0000259" key="9">
    <source>
        <dbReference type="PROSITE" id="PS50109"/>
    </source>
</evidence>
<feature type="domain" description="Histidine kinase" evidence="9">
    <location>
        <begin position="171"/>
        <end position="359"/>
    </location>
</feature>
<proteinExistence type="predicted"/>
<dbReference type="InterPro" id="IPR050482">
    <property type="entry name" value="Sensor_HK_TwoCompSys"/>
</dbReference>
<dbReference type="SUPFAM" id="SSF55874">
    <property type="entry name" value="ATPase domain of HSP90 chaperone/DNA topoisomerase II/histidine kinase"/>
    <property type="match status" value="1"/>
</dbReference>
<keyword evidence="3" id="KW-0597">Phosphoprotein</keyword>
<dbReference type="EC" id="2.7.13.3" evidence="2"/>
<dbReference type="EMBL" id="CP015878">
    <property type="protein sequence ID" value="ANI15591.1"/>
    <property type="molecule type" value="Genomic_DNA"/>
</dbReference>
<keyword evidence="5" id="KW-0547">Nucleotide-binding</keyword>
<evidence type="ECO:0000256" key="8">
    <source>
        <dbReference type="ARBA" id="ARBA00023012"/>
    </source>
</evidence>
<dbReference type="Pfam" id="PF02518">
    <property type="entry name" value="HATPase_c"/>
    <property type="match status" value="1"/>
</dbReference>
<sequence>MGARRAGWLDCWRQRWLAGAVASAPRRAEAELLRGLLEEPGSWAPLARLLADLAAAHPAAAPCLLLDEPGLAEPLRRPAAFCAEPDCPLRDLPALRAGPCRPCRARGEPRQLWPLESGGHAALALQDATGRQHRALLAWLPLLAASAHGIARQRARLRLERHGQDTLLARELHDSVAQQLGFLAFQANRLQGQLQRPQQAAPLLEELRHGLQAVQRQVRELIGNARLSLGGRSLRQSLLDSVEEFGRRSTIVFELDNRLPDGLLDDEQALQVLQIVREALANIVRHSHARTARIDLRLARGELRVTVEDDGVGLQACGETGHFGLSIMRERALAIGAGLSVKTIPPRGTRVALRLPGVALDPEEKVDAQRHLAADR</sequence>
<dbReference type="Gene3D" id="1.20.5.1930">
    <property type="match status" value="1"/>
</dbReference>
<dbReference type="AlphaFoldDB" id="A0A1A9KDS6"/>
<dbReference type="Proteomes" id="UP000077748">
    <property type="component" value="Chromosome"/>
</dbReference>
<dbReference type="GO" id="GO:0046983">
    <property type="term" value="F:protein dimerization activity"/>
    <property type="evidence" value="ECO:0007669"/>
    <property type="project" value="InterPro"/>
</dbReference>
<organism evidence="10 12">
    <name type="scientific">Pseudomonas citronellolis</name>
    <dbReference type="NCBI Taxonomy" id="53408"/>
    <lineage>
        <taxon>Bacteria</taxon>
        <taxon>Pseudomonadati</taxon>
        <taxon>Pseudomonadota</taxon>
        <taxon>Gammaproteobacteria</taxon>
        <taxon>Pseudomonadales</taxon>
        <taxon>Pseudomonadaceae</taxon>
        <taxon>Pseudomonas</taxon>
    </lineage>
</organism>
<evidence type="ECO:0000256" key="3">
    <source>
        <dbReference type="ARBA" id="ARBA00022553"/>
    </source>
</evidence>
<dbReference type="CDD" id="cd16917">
    <property type="entry name" value="HATPase_UhpB-NarQ-NarX-like"/>
    <property type="match status" value="1"/>
</dbReference>
<accession>A0A1A9KDS6</accession>
<dbReference type="GO" id="GO:0016020">
    <property type="term" value="C:membrane"/>
    <property type="evidence" value="ECO:0007669"/>
    <property type="project" value="InterPro"/>
</dbReference>
<name>A0A1A9KDS6_9PSED</name>
<dbReference type="Proteomes" id="UP001220662">
    <property type="component" value="Unassembled WGS sequence"/>
</dbReference>
<protein>
    <recommendedName>
        <fullName evidence="2">histidine kinase</fullName>
        <ecNumber evidence="2">2.7.13.3</ecNumber>
    </recommendedName>
</protein>
<dbReference type="EMBL" id="JARJLR010000378">
    <property type="protein sequence ID" value="MDF3844563.1"/>
    <property type="molecule type" value="Genomic_DNA"/>
</dbReference>
<evidence type="ECO:0000313" key="10">
    <source>
        <dbReference type="EMBL" id="ANI15591.1"/>
    </source>
</evidence>
<gene>
    <name evidence="10" type="ORF">A9C11_17100</name>
    <name evidence="11" type="ORF">P3W55_22845</name>
</gene>
<reference evidence="11" key="2">
    <citation type="submission" date="2023-03" db="EMBL/GenBank/DDBJ databases">
        <title>Draft assemblies of triclosan tolerant bacteria isolated from returned activated sludge.</title>
        <authorList>
            <person name="Van Hamelsveld S."/>
        </authorList>
    </citation>
    <scope>NUCLEOTIDE SEQUENCE</scope>
    <source>
        <strain evidence="11">GW210015_S63</strain>
    </source>
</reference>
<evidence type="ECO:0000256" key="2">
    <source>
        <dbReference type="ARBA" id="ARBA00012438"/>
    </source>
</evidence>
<dbReference type="InterPro" id="IPR003594">
    <property type="entry name" value="HATPase_dom"/>
</dbReference>
<evidence type="ECO:0000256" key="4">
    <source>
        <dbReference type="ARBA" id="ARBA00022679"/>
    </source>
</evidence>
<dbReference type="InterPro" id="IPR005467">
    <property type="entry name" value="His_kinase_dom"/>
</dbReference>
<dbReference type="Pfam" id="PF07730">
    <property type="entry name" value="HisKA_3"/>
    <property type="match status" value="1"/>
</dbReference>
<dbReference type="PANTHER" id="PTHR24421:SF10">
    <property type="entry name" value="NITRATE_NITRITE SENSOR PROTEIN NARQ"/>
    <property type="match status" value="1"/>
</dbReference>
<dbReference type="SMART" id="SM00387">
    <property type="entry name" value="HATPase_c"/>
    <property type="match status" value="1"/>
</dbReference>